<feature type="transmembrane region" description="Helical" evidence="1">
    <location>
        <begin position="7"/>
        <end position="35"/>
    </location>
</feature>
<name>A0A084JDF3_9CLOT</name>
<proteinExistence type="predicted"/>
<dbReference type="AlphaFoldDB" id="A0A084JDF3"/>
<keyword evidence="1" id="KW-0812">Transmembrane</keyword>
<feature type="transmembrane region" description="Helical" evidence="1">
    <location>
        <begin position="55"/>
        <end position="74"/>
    </location>
</feature>
<evidence type="ECO:0000313" key="2">
    <source>
        <dbReference type="EMBL" id="KEZ86987.1"/>
    </source>
</evidence>
<dbReference type="Proteomes" id="UP000028542">
    <property type="component" value="Unassembled WGS sequence"/>
</dbReference>
<organism evidence="2 3">
    <name type="scientific">Clostridium sulfidigenes</name>
    <dbReference type="NCBI Taxonomy" id="318464"/>
    <lineage>
        <taxon>Bacteria</taxon>
        <taxon>Bacillati</taxon>
        <taxon>Bacillota</taxon>
        <taxon>Clostridia</taxon>
        <taxon>Eubacteriales</taxon>
        <taxon>Clostridiaceae</taxon>
        <taxon>Clostridium</taxon>
    </lineage>
</organism>
<dbReference type="eggNOG" id="COG3819">
    <property type="taxonomic scope" value="Bacteria"/>
</dbReference>
<keyword evidence="1" id="KW-1133">Transmembrane helix</keyword>
<dbReference type="EMBL" id="JPMD01000015">
    <property type="protein sequence ID" value="KEZ86987.1"/>
    <property type="molecule type" value="Genomic_DNA"/>
</dbReference>
<accession>A0A084JDF3</accession>
<reference evidence="2 3" key="1">
    <citation type="submission" date="2014-07" db="EMBL/GenBank/DDBJ databases">
        <title>Draft genome of Clostridium sulfidigenes 113A isolated from sediments associated with methane hydrate from Krishna Godavari basin.</title>
        <authorList>
            <person name="Honkalas V.S."/>
            <person name="Dabir A.P."/>
            <person name="Arora P."/>
            <person name="Dhakephalkar P.K."/>
        </authorList>
    </citation>
    <scope>NUCLEOTIDE SEQUENCE [LARGE SCALE GENOMIC DNA]</scope>
    <source>
        <strain evidence="2 3">113A</strain>
    </source>
</reference>
<dbReference type="Pfam" id="PF06149">
    <property type="entry name" value="DUF969"/>
    <property type="match status" value="1"/>
</dbReference>
<protein>
    <submittedName>
        <fullName evidence="2">Membrane protein</fullName>
    </submittedName>
</protein>
<sequence length="224" mass="23998">MIKLIGIIIVIIGFTLKLDTIAVVLSAGVLTGLVAGLSINEILTTLGQTFVSQRAITLFILTLPVIGMCERYGLKERAATLISNAKSLSAGKLLSVYALVRQVAAALSIRMSGHPQFVRPLVNPMAQGAAVSNFGEIDKEDEDKIKASSAAMDNYGNFFGQNLFMASSGVLLITSTLQEQGYVVDALDVAKASIPIAVILFIMVLVQNHLLDKSLIKKYSKKDN</sequence>
<comment type="caution">
    <text evidence="2">The sequence shown here is derived from an EMBL/GenBank/DDBJ whole genome shotgun (WGS) entry which is preliminary data.</text>
</comment>
<keyword evidence="3" id="KW-1185">Reference proteome</keyword>
<gene>
    <name evidence="2" type="ORF">IO99_06975</name>
</gene>
<evidence type="ECO:0000313" key="3">
    <source>
        <dbReference type="Proteomes" id="UP000028542"/>
    </source>
</evidence>
<evidence type="ECO:0000256" key="1">
    <source>
        <dbReference type="SAM" id="Phobius"/>
    </source>
</evidence>
<dbReference type="STRING" id="318464.IO99_06975"/>
<feature type="transmembrane region" description="Helical" evidence="1">
    <location>
        <begin position="192"/>
        <end position="211"/>
    </location>
</feature>
<dbReference type="InterPro" id="IPR010374">
    <property type="entry name" value="DUF969"/>
</dbReference>
<keyword evidence="1" id="KW-0472">Membrane</keyword>